<evidence type="ECO:0000256" key="4">
    <source>
        <dbReference type="ARBA" id="ARBA00023163"/>
    </source>
</evidence>
<dbReference type="Proteomes" id="UP001597079">
    <property type="component" value="Unassembled WGS sequence"/>
</dbReference>
<name>A0ABW4JL19_9BACL</name>
<evidence type="ECO:0000256" key="2">
    <source>
        <dbReference type="ARBA" id="ARBA00023015"/>
    </source>
</evidence>
<feature type="domain" description="HTH lysR-type" evidence="5">
    <location>
        <begin position="1"/>
        <end position="58"/>
    </location>
</feature>
<evidence type="ECO:0000259" key="5">
    <source>
        <dbReference type="PROSITE" id="PS50931"/>
    </source>
</evidence>
<dbReference type="InterPro" id="IPR036388">
    <property type="entry name" value="WH-like_DNA-bd_sf"/>
</dbReference>
<dbReference type="PANTHER" id="PTHR30346">
    <property type="entry name" value="TRANSCRIPTIONAL DUAL REGULATOR HCAR-RELATED"/>
    <property type="match status" value="1"/>
</dbReference>
<comment type="caution">
    <text evidence="6">The sequence shown here is derived from an EMBL/GenBank/DDBJ whole genome shotgun (WGS) entry which is preliminary data.</text>
</comment>
<dbReference type="InterPro" id="IPR005119">
    <property type="entry name" value="LysR_subst-bd"/>
</dbReference>
<keyword evidence="3" id="KW-0238">DNA-binding</keyword>
<gene>
    <name evidence="6" type="ORF">ACFSB2_20485</name>
</gene>
<keyword evidence="4" id="KW-0804">Transcription</keyword>
<reference evidence="7" key="1">
    <citation type="journal article" date="2019" name="Int. J. Syst. Evol. Microbiol.">
        <title>The Global Catalogue of Microorganisms (GCM) 10K type strain sequencing project: providing services to taxonomists for standard genome sequencing and annotation.</title>
        <authorList>
            <consortium name="The Broad Institute Genomics Platform"/>
            <consortium name="The Broad Institute Genome Sequencing Center for Infectious Disease"/>
            <person name="Wu L."/>
            <person name="Ma J."/>
        </authorList>
    </citation>
    <scope>NUCLEOTIDE SEQUENCE [LARGE SCALE GENOMIC DNA]</scope>
    <source>
        <strain evidence="7">CGMCC 1.12286</strain>
    </source>
</reference>
<dbReference type="Pfam" id="PF03466">
    <property type="entry name" value="LysR_substrate"/>
    <property type="match status" value="1"/>
</dbReference>
<dbReference type="InterPro" id="IPR036390">
    <property type="entry name" value="WH_DNA-bd_sf"/>
</dbReference>
<dbReference type="RefSeq" id="WP_377944965.1">
    <property type="nucleotide sequence ID" value="NZ_JBHUCX010000083.1"/>
</dbReference>
<dbReference type="CDD" id="cd05466">
    <property type="entry name" value="PBP2_LTTR_substrate"/>
    <property type="match status" value="1"/>
</dbReference>
<dbReference type="Pfam" id="PF00126">
    <property type="entry name" value="HTH_1"/>
    <property type="match status" value="1"/>
</dbReference>
<dbReference type="SUPFAM" id="SSF53850">
    <property type="entry name" value="Periplasmic binding protein-like II"/>
    <property type="match status" value="1"/>
</dbReference>
<dbReference type="Gene3D" id="3.40.190.290">
    <property type="match status" value="1"/>
</dbReference>
<dbReference type="PROSITE" id="PS50931">
    <property type="entry name" value="HTH_LYSR"/>
    <property type="match status" value="1"/>
</dbReference>
<dbReference type="PANTHER" id="PTHR30346:SF28">
    <property type="entry name" value="HTH-TYPE TRANSCRIPTIONAL REGULATOR CYNR"/>
    <property type="match status" value="1"/>
</dbReference>
<evidence type="ECO:0000256" key="3">
    <source>
        <dbReference type="ARBA" id="ARBA00023125"/>
    </source>
</evidence>
<comment type="similarity">
    <text evidence="1">Belongs to the LysR transcriptional regulatory family.</text>
</comment>
<dbReference type="EMBL" id="JBHUCX010000083">
    <property type="protein sequence ID" value="MFD1677056.1"/>
    <property type="molecule type" value="Genomic_DNA"/>
</dbReference>
<keyword evidence="7" id="KW-1185">Reference proteome</keyword>
<accession>A0ABW4JL19</accession>
<organism evidence="6 7">
    <name type="scientific">Alicyclobacillus fodiniaquatilis</name>
    <dbReference type="NCBI Taxonomy" id="1661150"/>
    <lineage>
        <taxon>Bacteria</taxon>
        <taxon>Bacillati</taxon>
        <taxon>Bacillota</taxon>
        <taxon>Bacilli</taxon>
        <taxon>Bacillales</taxon>
        <taxon>Alicyclobacillaceae</taxon>
        <taxon>Alicyclobacillus</taxon>
    </lineage>
</organism>
<keyword evidence="2" id="KW-0805">Transcription regulation</keyword>
<evidence type="ECO:0000313" key="7">
    <source>
        <dbReference type="Proteomes" id="UP001597079"/>
    </source>
</evidence>
<protein>
    <submittedName>
        <fullName evidence="6">LysR family transcriptional regulator</fullName>
    </submittedName>
</protein>
<evidence type="ECO:0000313" key="6">
    <source>
        <dbReference type="EMBL" id="MFD1677056.1"/>
    </source>
</evidence>
<dbReference type="SUPFAM" id="SSF46785">
    <property type="entry name" value="Winged helix' DNA-binding domain"/>
    <property type="match status" value="1"/>
</dbReference>
<sequence>MEIRLMEYVLEVYRKQSFTKAAASLCIAQPSLSQQIAKLERHLGVTLFYRGHGSVTPTPDGIRFVEQAEQLVKMHDDLEREMLERSEGMGHELNIGTTAITGGHVLPPLLQAFRAQYPNVQIRLVEESTENLTDLTVKGLVDIAILALPVADTRLATQPMFTEPLLLALPREIQTWMTEKIRQTVIQAYPNASPHQQTEAPDLPLSDLSTAPFIVLKQGFGFRHTVMELCAESGFQPNIAFETSSIETAQALVSYGLGITLVPEMVIHHHMPVAPLYASLTSAPTRTLVFAYRRERYLSLAARALLQVQQDMRTPSDTA</sequence>
<dbReference type="Gene3D" id="1.10.10.10">
    <property type="entry name" value="Winged helix-like DNA-binding domain superfamily/Winged helix DNA-binding domain"/>
    <property type="match status" value="1"/>
</dbReference>
<dbReference type="InterPro" id="IPR000847">
    <property type="entry name" value="LysR_HTH_N"/>
</dbReference>
<dbReference type="PRINTS" id="PR00039">
    <property type="entry name" value="HTHLYSR"/>
</dbReference>
<evidence type="ECO:0000256" key="1">
    <source>
        <dbReference type="ARBA" id="ARBA00009437"/>
    </source>
</evidence>
<proteinExistence type="inferred from homology"/>